<name>A0A953L8S1_9BACT</name>
<feature type="binding site" description="in other chain" evidence="2">
    <location>
        <position position="297"/>
    </location>
    <ligand>
        <name>carbamoyl phosphate</name>
        <dbReference type="ChEBI" id="CHEBI:58228"/>
        <note>ligand shared between two neighboring subunits</note>
    </ligand>
</feature>
<dbReference type="Gene3D" id="3.40.50.1370">
    <property type="entry name" value="Aspartate/ornithine carbamoyltransferase"/>
    <property type="match status" value="2"/>
</dbReference>
<dbReference type="GO" id="GO:0019240">
    <property type="term" value="P:citrulline biosynthetic process"/>
    <property type="evidence" value="ECO:0007669"/>
    <property type="project" value="TreeGrafter"/>
</dbReference>
<feature type="binding site" evidence="2">
    <location>
        <position position="273"/>
    </location>
    <ligand>
        <name>N(2)-succinyl-L-ornithine</name>
        <dbReference type="ChEBI" id="CHEBI:58514"/>
    </ligand>
</feature>
<comment type="similarity">
    <text evidence="2">Belongs to the aspartate/ornithine carbamoyltransferase superfamily. SOTCase family.</text>
</comment>
<feature type="binding site" description="in other chain" evidence="2">
    <location>
        <begin position="269"/>
        <end position="270"/>
    </location>
    <ligand>
        <name>carbamoyl phosphate</name>
        <dbReference type="ChEBI" id="CHEBI:58228"/>
        <note>ligand shared between two neighboring subunits</note>
    </ligand>
</feature>
<proteinExistence type="inferred from homology"/>
<dbReference type="NCBIfam" id="NF003384">
    <property type="entry name" value="PRK04523.1"/>
    <property type="match status" value="1"/>
</dbReference>
<dbReference type="AlphaFoldDB" id="A0A953L8S1"/>
<dbReference type="InterPro" id="IPR006131">
    <property type="entry name" value="Asp_carbamoyltransf_Asp/Orn-bd"/>
</dbReference>
<dbReference type="SUPFAM" id="SSF53671">
    <property type="entry name" value="Aspartate/ornithine carbamoyltransferase"/>
    <property type="match status" value="1"/>
</dbReference>
<dbReference type="PRINTS" id="PR00101">
    <property type="entry name" value="ATCASE"/>
</dbReference>
<reference evidence="5" key="1">
    <citation type="submission" date="2021-06" db="EMBL/GenBank/DDBJ databases">
        <title>44 bacteria genomes isolated from Dapeng, Shenzhen.</title>
        <authorList>
            <person name="Zheng W."/>
            <person name="Yu S."/>
            <person name="Huang Y."/>
        </authorList>
    </citation>
    <scope>NUCLEOTIDE SEQUENCE</scope>
    <source>
        <strain evidence="5">DP5N28-2</strain>
    </source>
</reference>
<evidence type="ECO:0000256" key="1">
    <source>
        <dbReference type="ARBA" id="ARBA00022679"/>
    </source>
</evidence>
<accession>A0A953L8S1</accession>
<evidence type="ECO:0000259" key="4">
    <source>
        <dbReference type="Pfam" id="PF02729"/>
    </source>
</evidence>
<keyword evidence="2" id="KW-0055">Arginine biosynthesis</keyword>
<feature type="domain" description="Aspartate/ornithine carbamoyltransferase Asp/Orn-binding" evidence="3">
    <location>
        <begin position="181"/>
        <end position="306"/>
    </location>
</feature>
<evidence type="ECO:0000313" key="6">
    <source>
        <dbReference type="Proteomes" id="UP000753961"/>
    </source>
</evidence>
<dbReference type="RefSeq" id="WP_222581665.1">
    <property type="nucleotide sequence ID" value="NZ_JAHVHU010000023.1"/>
</dbReference>
<gene>
    <name evidence="2" type="primary">argF'</name>
    <name evidence="5" type="ORF">KUV50_18335</name>
</gene>
<feature type="binding site" evidence="2">
    <location>
        <position position="234"/>
    </location>
    <ligand>
        <name>N(2)-succinyl-L-ornithine</name>
        <dbReference type="ChEBI" id="CHEBI:58514"/>
    </ligand>
</feature>
<dbReference type="InterPro" id="IPR006132">
    <property type="entry name" value="Asp/Orn_carbamoyltranf_P-bd"/>
</dbReference>
<dbReference type="EC" id="2.1.3.11" evidence="2"/>
<feature type="binding site" description="in other chain" evidence="2">
    <location>
        <begin position="46"/>
        <end position="49"/>
    </location>
    <ligand>
        <name>carbamoyl phosphate</name>
        <dbReference type="ChEBI" id="CHEBI:58228"/>
        <note>ligand shared between two neighboring subunits</note>
    </ligand>
</feature>
<keyword evidence="2" id="KW-0028">Amino-acid biosynthesis</keyword>
<organism evidence="5 6">
    <name type="scientific">Membranihabitans marinus</name>
    <dbReference type="NCBI Taxonomy" id="1227546"/>
    <lineage>
        <taxon>Bacteria</taxon>
        <taxon>Pseudomonadati</taxon>
        <taxon>Bacteroidota</taxon>
        <taxon>Saprospiria</taxon>
        <taxon>Saprospirales</taxon>
        <taxon>Saprospiraceae</taxon>
        <taxon>Membranihabitans</taxon>
    </lineage>
</organism>
<dbReference type="InterPro" id="IPR036901">
    <property type="entry name" value="Asp/Orn_carbamoylTrfase_sf"/>
</dbReference>
<keyword evidence="6" id="KW-1185">Reference proteome</keyword>
<feature type="binding site" evidence="2">
    <location>
        <position position="174"/>
    </location>
    <ligand>
        <name>N(2)-succinyl-L-ornithine</name>
        <dbReference type="ChEBI" id="CHEBI:58514"/>
    </ligand>
</feature>
<dbReference type="PANTHER" id="PTHR45753">
    <property type="entry name" value="ORNITHINE CARBAMOYLTRANSFERASE, MITOCHONDRIAL"/>
    <property type="match status" value="1"/>
</dbReference>
<feature type="binding site" description="in other chain" evidence="2">
    <location>
        <position position="108"/>
    </location>
    <ligand>
        <name>carbamoyl phosphate</name>
        <dbReference type="ChEBI" id="CHEBI:58228"/>
        <note>ligand shared between two neighboring subunits</note>
    </ligand>
</feature>
<keyword evidence="1 2" id="KW-0808">Transferase</keyword>
<feature type="domain" description="Aspartate/ornithine carbamoyltransferase carbamoyl-P binding" evidence="4">
    <location>
        <begin position="6"/>
        <end position="158"/>
    </location>
</feature>
<evidence type="ECO:0000256" key="2">
    <source>
        <dbReference type="HAMAP-Rule" id="MF_02235"/>
    </source>
</evidence>
<comment type="pathway">
    <text evidence="2">Amino-acid biosynthesis; L-arginine biosynthesis.</text>
</comment>
<dbReference type="PANTHER" id="PTHR45753:SF3">
    <property type="entry name" value="ORNITHINE TRANSCARBAMYLASE, MITOCHONDRIAL"/>
    <property type="match status" value="1"/>
</dbReference>
<comment type="catalytic activity">
    <reaction evidence="2">
        <text>N(2)-succinyl-L-ornithine + carbamoyl phosphate = N(2)-succinyl-L-citrulline + phosphate + H(+)</text>
        <dbReference type="Rhea" id="RHEA:25884"/>
        <dbReference type="ChEBI" id="CHEBI:15378"/>
        <dbReference type="ChEBI" id="CHEBI:43474"/>
        <dbReference type="ChEBI" id="CHEBI:58228"/>
        <dbReference type="ChEBI" id="CHEBI:58514"/>
        <dbReference type="ChEBI" id="CHEBI:58862"/>
        <dbReference type="EC" id="2.1.3.11"/>
    </reaction>
</comment>
<dbReference type="Pfam" id="PF02729">
    <property type="entry name" value="OTCace_N"/>
    <property type="match status" value="1"/>
</dbReference>
<sequence length="311" mass="34795">MKHFINTDEVEDLVALANEGLVLKKQGVGKKPGEGKVLTCLYLNPSLRTRLSTEIAARKLGMECINLAADSAWKLETRSGIVMDGDAAEHLKEQAEVLGRYSDIIAIRAFPLLKDAQEDYHDDFITRFAKYCDIPLVSLESGSLHPLQGLADLMTIQETKKVARPKIVLTWAPHPRQLPQSVANSFSRTIQQAGFDLTIACPEGMELSEEYTGQATLVHDQEEAFEGADYIYAKNWSSFHDYGRTIQRPDWTVTQEKMSRTNQGRFMHCLPVRRNVVVSDDVLDSEASLVGQQAENRIYAAQAVLKNLLSQ</sequence>
<comment type="function">
    <text evidence="2">Catalyzes the transfer of the carbamoyl group from carbamoyl phosphate to the delta-amino group of N(2)-succinyl-L-ornithine to produce N(2)-succinyl-L-citrulline. Is essential for arginine biosynthesis.</text>
</comment>
<feature type="binding site" evidence="2">
    <location>
        <position position="140"/>
    </location>
    <ligand>
        <name>N(2)-succinyl-L-ornithine</name>
        <dbReference type="ChEBI" id="CHEBI:58514"/>
    </ligand>
</feature>
<comment type="caution">
    <text evidence="5">The sequence shown here is derived from an EMBL/GenBank/DDBJ whole genome shotgun (WGS) entry which is preliminary data.</text>
</comment>
<dbReference type="GO" id="GO:0016597">
    <property type="term" value="F:amino acid binding"/>
    <property type="evidence" value="ECO:0007669"/>
    <property type="project" value="InterPro"/>
</dbReference>
<comment type="subunit">
    <text evidence="2">Homotrimer.</text>
</comment>
<evidence type="ECO:0000259" key="3">
    <source>
        <dbReference type="Pfam" id="PF00185"/>
    </source>
</evidence>
<dbReference type="HAMAP" id="MF_02235">
    <property type="entry name" value="SOTCase"/>
    <property type="match status" value="1"/>
</dbReference>
<dbReference type="GO" id="GO:0004585">
    <property type="term" value="F:ornithine carbamoyltransferase activity"/>
    <property type="evidence" value="ECO:0007669"/>
    <property type="project" value="InterPro"/>
</dbReference>
<feature type="binding site" evidence="2">
    <location>
        <position position="73"/>
    </location>
    <ligand>
        <name>carbamoyl phosphate</name>
        <dbReference type="ChEBI" id="CHEBI:58228"/>
        <note>ligand shared between two neighboring subunits</note>
    </ligand>
</feature>
<dbReference type="InterPro" id="IPR043696">
    <property type="entry name" value="ArgF'-like"/>
</dbReference>
<dbReference type="Proteomes" id="UP000753961">
    <property type="component" value="Unassembled WGS sequence"/>
</dbReference>
<protein>
    <recommendedName>
        <fullName evidence="2">N-succinylornithine carbamoyltransferase</fullName>
        <ecNumber evidence="2">2.1.3.11</ecNumber>
    </recommendedName>
    <alternativeName>
        <fullName evidence="2">N-succinyl-L-ornithine transcarbamylase</fullName>
        <shortName evidence="2">SOTCase</shortName>
    </alternativeName>
</protein>
<feature type="binding site" description="in other chain" evidence="2">
    <location>
        <begin position="145"/>
        <end position="148"/>
    </location>
    <ligand>
        <name>carbamoyl phosphate</name>
        <dbReference type="ChEBI" id="CHEBI:58228"/>
        <note>ligand shared between two neighboring subunits</note>
    </ligand>
</feature>
<dbReference type="EMBL" id="JAHVHU010000023">
    <property type="protein sequence ID" value="MBY5960117.1"/>
    <property type="molecule type" value="Genomic_DNA"/>
</dbReference>
<dbReference type="GO" id="GO:0042450">
    <property type="term" value="P:L-arginine biosynthetic process via ornithine"/>
    <property type="evidence" value="ECO:0007669"/>
    <property type="project" value="TreeGrafter"/>
</dbReference>
<dbReference type="InterPro" id="IPR006130">
    <property type="entry name" value="Asp/Orn_carbamoylTrfase"/>
</dbReference>
<dbReference type="Pfam" id="PF00185">
    <property type="entry name" value="OTCace"/>
    <property type="match status" value="1"/>
</dbReference>
<dbReference type="PRINTS" id="PR00100">
    <property type="entry name" value="AOTCASE"/>
</dbReference>
<evidence type="ECO:0000313" key="5">
    <source>
        <dbReference type="EMBL" id="MBY5960117.1"/>
    </source>
</evidence>